<keyword evidence="1" id="KW-1133">Transmembrane helix</keyword>
<comment type="caution">
    <text evidence="2">The sequence shown here is derived from an EMBL/GenBank/DDBJ whole genome shotgun (WGS) entry which is preliminary data.</text>
</comment>
<feature type="transmembrane region" description="Helical" evidence="1">
    <location>
        <begin position="34"/>
        <end position="54"/>
    </location>
</feature>
<protein>
    <recommendedName>
        <fullName evidence="4">DUF3397 domain-containing protein</fullName>
    </recommendedName>
</protein>
<keyword evidence="3" id="KW-1185">Reference proteome</keyword>
<evidence type="ECO:0000256" key="1">
    <source>
        <dbReference type="SAM" id="Phobius"/>
    </source>
</evidence>
<evidence type="ECO:0008006" key="4">
    <source>
        <dbReference type="Google" id="ProtNLM"/>
    </source>
</evidence>
<evidence type="ECO:0000313" key="3">
    <source>
        <dbReference type="Proteomes" id="UP001628078"/>
    </source>
</evidence>
<feature type="transmembrane region" description="Helical" evidence="1">
    <location>
        <begin position="92"/>
        <end position="115"/>
    </location>
</feature>
<name>A0ABQ5JLP9_9LACO</name>
<keyword evidence="1" id="KW-0812">Transmembrane</keyword>
<organism evidence="2 3">
    <name type="scientific">Furfurilactobacillus curtus</name>
    <dbReference type="NCBI Taxonomy" id="1746200"/>
    <lineage>
        <taxon>Bacteria</taxon>
        <taxon>Bacillati</taxon>
        <taxon>Bacillota</taxon>
        <taxon>Bacilli</taxon>
        <taxon>Lactobacillales</taxon>
        <taxon>Lactobacillaceae</taxon>
        <taxon>Furfurilactobacillus</taxon>
    </lineage>
</organism>
<dbReference type="InterPro" id="IPR024515">
    <property type="entry name" value="DUF3397"/>
</dbReference>
<gene>
    <name evidence="2" type="ORF">JCM31185_05850</name>
</gene>
<feature type="transmembrane region" description="Helical" evidence="1">
    <location>
        <begin position="6"/>
        <end position="22"/>
    </location>
</feature>
<reference evidence="2 3" key="1">
    <citation type="submission" date="2022-03" db="EMBL/GenBank/DDBJ databases">
        <title>Draft genome sequence of Furfurilactobacillus curtus JCM 31185.</title>
        <authorList>
            <person name="Suzuki S."/>
            <person name="Endo A."/>
            <person name="Kajikawa A."/>
        </authorList>
    </citation>
    <scope>NUCLEOTIDE SEQUENCE [LARGE SCALE GENOMIC DNA]</scope>
    <source>
        <strain evidence="2 3">JCM 31185</strain>
    </source>
</reference>
<dbReference type="Proteomes" id="UP001628078">
    <property type="component" value="Unassembled WGS sequence"/>
</dbReference>
<accession>A0ABQ5JLP9</accession>
<sequence length="116" mass="13542">MVNQVIIPVLLLVVIYVALLALRRITHRFWPSFIHPLDGLLPALIILSALQINRQTVMPVLLWIVMLWLVIGLLLSWRTFQGRHPIPYGQFALLYWRVSDLFWIVIYGLSTAWLLI</sequence>
<proteinExistence type="predicted"/>
<dbReference type="Pfam" id="PF11877">
    <property type="entry name" value="DUF3397"/>
    <property type="match status" value="1"/>
</dbReference>
<evidence type="ECO:0000313" key="2">
    <source>
        <dbReference type="EMBL" id="GKT05296.1"/>
    </source>
</evidence>
<keyword evidence="1" id="KW-0472">Membrane</keyword>
<feature type="transmembrane region" description="Helical" evidence="1">
    <location>
        <begin position="60"/>
        <end position="80"/>
    </location>
</feature>
<dbReference type="EMBL" id="BQXO01000001">
    <property type="protein sequence ID" value="GKT05296.1"/>
    <property type="molecule type" value="Genomic_DNA"/>
</dbReference>